<dbReference type="Proteomes" id="UP000194280">
    <property type="component" value="Unassembled WGS sequence"/>
</dbReference>
<gene>
    <name evidence="1" type="ORF">BTJ68_04291</name>
</gene>
<dbReference type="AlphaFoldDB" id="A0A1Z5TH10"/>
<dbReference type="VEuPathDB" id="FungiDB:BTJ68_04291"/>
<reference evidence="1 2" key="1">
    <citation type="submission" date="2017-01" db="EMBL/GenBank/DDBJ databases">
        <title>The recent genome duplication of the halophilic yeast Hortaea werneckii: insights from long-read sequencing.</title>
        <authorList>
            <person name="Sinha S."/>
            <person name="Flibotte S."/>
            <person name="Neira M."/>
            <person name="Lenassi M."/>
            <person name="Gostincar C."/>
            <person name="Stajich J.E."/>
            <person name="Nislow C.E."/>
        </authorList>
    </citation>
    <scope>NUCLEOTIDE SEQUENCE [LARGE SCALE GENOMIC DNA]</scope>
    <source>
        <strain evidence="1 2">EXF-2000</strain>
    </source>
</reference>
<organism evidence="1 2">
    <name type="scientific">Hortaea werneckii EXF-2000</name>
    <dbReference type="NCBI Taxonomy" id="1157616"/>
    <lineage>
        <taxon>Eukaryota</taxon>
        <taxon>Fungi</taxon>
        <taxon>Dikarya</taxon>
        <taxon>Ascomycota</taxon>
        <taxon>Pezizomycotina</taxon>
        <taxon>Dothideomycetes</taxon>
        <taxon>Dothideomycetidae</taxon>
        <taxon>Mycosphaerellales</taxon>
        <taxon>Teratosphaeriaceae</taxon>
        <taxon>Hortaea</taxon>
    </lineage>
</organism>
<accession>A0A1Z5TH10</accession>
<name>A0A1Z5TH10_HORWE</name>
<evidence type="ECO:0000313" key="1">
    <source>
        <dbReference type="EMBL" id="OTA35279.1"/>
    </source>
</evidence>
<dbReference type="InParanoid" id="A0A1Z5TH10"/>
<comment type="caution">
    <text evidence="1">The sequence shown here is derived from an EMBL/GenBank/DDBJ whole genome shotgun (WGS) entry which is preliminary data.</text>
</comment>
<dbReference type="EMBL" id="MUNK01000046">
    <property type="protein sequence ID" value="OTA35279.1"/>
    <property type="molecule type" value="Genomic_DNA"/>
</dbReference>
<proteinExistence type="predicted"/>
<keyword evidence="2" id="KW-1185">Reference proteome</keyword>
<protein>
    <submittedName>
        <fullName evidence="1">Uncharacterized protein</fullName>
    </submittedName>
</protein>
<sequence length="62" mass="6974">MRRDVGMYGLKTVRASTSLHSMILATTKTSLHLSWVLHKARKVTPLRSLIPNHVDNIAVDHV</sequence>
<evidence type="ECO:0000313" key="2">
    <source>
        <dbReference type="Proteomes" id="UP000194280"/>
    </source>
</evidence>